<sequence length="200" mass="23131">MLNYLPVSSSPFYRPRDREGERPWVECTHSLLWCAHILLDTYPRSAEYLHQTRRRAVDIGLALSLAMDDMRDAGRNSCPDYRCCSQSQYSVPAPSTAHMHRPPLRADVRSARRIHCRQRLQGAQRVHFLRPSSSPLSFLDGERPPKGATRGTILIGVCIAHVHGLLKQWRCLFLYRIRSDLHICDFSLLHPRLLLLLLRR</sequence>
<dbReference type="EMBL" id="KN817586">
    <property type="protein sequence ID" value="KJA18663.1"/>
    <property type="molecule type" value="Genomic_DNA"/>
</dbReference>
<organism evidence="1 2">
    <name type="scientific">Hypholoma sublateritium (strain FD-334 SS-4)</name>
    <dbReference type="NCBI Taxonomy" id="945553"/>
    <lineage>
        <taxon>Eukaryota</taxon>
        <taxon>Fungi</taxon>
        <taxon>Dikarya</taxon>
        <taxon>Basidiomycota</taxon>
        <taxon>Agaricomycotina</taxon>
        <taxon>Agaricomycetes</taxon>
        <taxon>Agaricomycetidae</taxon>
        <taxon>Agaricales</taxon>
        <taxon>Agaricineae</taxon>
        <taxon>Strophariaceae</taxon>
        <taxon>Hypholoma</taxon>
    </lineage>
</organism>
<proteinExistence type="predicted"/>
<accession>A0A0D2M697</accession>
<name>A0A0D2M697_HYPSF</name>
<dbReference type="AlphaFoldDB" id="A0A0D2M697"/>
<reference evidence="2" key="1">
    <citation type="submission" date="2014-04" db="EMBL/GenBank/DDBJ databases">
        <title>Evolutionary Origins and Diversification of the Mycorrhizal Mutualists.</title>
        <authorList>
            <consortium name="DOE Joint Genome Institute"/>
            <consortium name="Mycorrhizal Genomics Consortium"/>
            <person name="Kohler A."/>
            <person name="Kuo A."/>
            <person name="Nagy L.G."/>
            <person name="Floudas D."/>
            <person name="Copeland A."/>
            <person name="Barry K.W."/>
            <person name="Cichocki N."/>
            <person name="Veneault-Fourrey C."/>
            <person name="LaButti K."/>
            <person name="Lindquist E.A."/>
            <person name="Lipzen A."/>
            <person name="Lundell T."/>
            <person name="Morin E."/>
            <person name="Murat C."/>
            <person name="Riley R."/>
            <person name="Ohm R."/>
            <person name="Sun H."/>
            <person name="Tunlid A."/>
            <person name="Henrissat B."/>
            <person name="Grigoriev I.V."/>
            <person name="Hibbett D.S."/>
            <person name="Martin F."/>
        </authorList>
    </citation>
    <scope>NUCLEOTIDE SEQUENCE [LARGE SCALE GENOMIC DNA]</scope>
    <source>
        <strain evidence="2">FD-334 SS-4</strain>
    </source>
</reference>
<evidence type="ECO:0000313" key="2">
    <source>
        <dbReference type="Proteomes" id="UP000054270"/>
    </source>
</evidence>
<keyword evidence="2" id="KW-1185">Reference proteome</keyword>
<protein>
    <submittedName>
        <fullName evidence="1">Uncharacterized protein</fullName>
    </submittedName>
</protein>
<evidence type="ECO:0000313" key="1">
    <source>
        <dbReference type="EMBL" id="KJA18663.1"/>
    </source>
</evidence>
<gene>
    <name evidence="1" type="ORF">HYPSUDRAFT_919639</name>
</gene>
<dbReference type="Proteomes" id="UP000054270">
    <property type="component" value="Unassembled WGS sequence"/>
</dbReference>